<dbReference type="RefSeq" id="WP_322468215.1">
    <property type="nucleotide sequence ID" value="NZ_JAXOJX010000088.1"/>
</dbReference>
<name>A0ABU5IPU5_9BURK</name>
<protein>
    <submittedName>
        <fullName evidence="7">Transporter substrate-binding domain-containing protein</fullName>
    </submittedName>
</protein>
<dbReference type="PANTHER" id="PTHR35936">
    <property type="entry name" value="MEMBRANE-BOUND LYTIC MUREIN TRANSGLYCOSYLASE F"/>
    <property type="match status" value="1"/>
</dbReference>
<evidence type="ECO:0000259" key="6">
    <source>
        <dbReference type="SMART" id="SM00062"/>
    </source>
</evidence>
<dbReference type="SUPFAM" id="SSF53850">
    <property type="entry name" value="Periplasmic binding protein-like II"/>
    <property type="match status" value="1"/>
</dbReference>
<evidence type="ECO:0000256" key="4">
    <source>
        <dbReference type="RuleBase" id="RU003744"/>
    </source>
</evidence>
<dbReference type="Gene3D" id="3.40.190.10">
    <property type="entry name" value="Periplasmic binding protein-like II"/>
    <property type="match status" value="3"/>
</dbReference>
<dbReference type="EMBL" id="JAXOJX010000088">
    <property type="protein sequence ID" value="MDZ5460905.1"/>
    <property type="molecule type" value="Genomic_DNA"/>
</dbReference>
<keyword evidence="3 5" id="KW-0732">Signal</keyword>
<feature type="signal peptide" evidence="5">
    <location>
        <begin position="1"/>
        <end position="22"/>
    </location>
</feature>
<evidence type="ECO:0000313" key="8">
    <source>
        <dbReference type="Proteomes" id="UP001293718"/>
    </source>
</evidence>
<keyword evidence="8" id="KW-1185">Reference proteome</keyword>
<sequence length="255" mass="26140">MHARFVSTVLLAVAAGGGPAAAAAEPPPLAACLDSDHPPFSSAATPDRGLDVDLARALADKLGRPLQLAWVDVPRRGGLPKALRENFDQGRCNVFFSVPAGGDPPAPRWRPSRPYAVLSYVWAAPPGQPAPSDAAARKARSLGAVTATPADLYLHVQGLPRSPYPNNAALLQALARGDVPAALVWSAALADAQPRPASDGQGPSDAALRTPLTLVSPAADTALGNALDTALAELDADGTLARLAQRHGLPTAATH</sequence>
<feature type="domain" description="Solute-binding protein family 3/N-terminal" evidence="6">
    <location>
        <begin position="28"/>
        <end position="251"/>
    </location>
</feature>
<comment type="subcellular location">
    <subcellularLocation>
        <location evidence="1">Cell envelope</location>
    </subcellularLocation>
</comment>
<reference evidence="7 8" key="1">
    <citation type="submission" date="2023-11" db="EMBL/GenBank/DDBJ databases">
        <title>Draft genome of Azohydromonas lata strain H1 (DSM1123), a polyhydroxyalkanoate producer.</title>
        <authorList>
            <person name="Traversa D."/>
            <person name="D'Addabbo P."/>
            <person name="Pazzani C."/>
            <person name="Manzari C."/>
            <person name="Chiara M."/>
            <person name="Scrascia M."/>
        </authorList>
    </citation>
    <scope>NUCLEOTIDE SEQUENCE [LARGE SCALE GENOMIC DNA]</scope>
    <source>
        <strain evidence="7 8">H1</strain>
    </source>
</reference>
<organism evidence="7 8">
    <name type="scientific">Azohydromonas lata</name>
    <dbReference type="NCBI Taxonomy" id="45677"/>
    <lineage>
        <taxon>Bacteria</taxon>
        <taxon>Pseudomonadati</taxon>
        <taxon>Pseudomonadota</taxon>
        <taxon>Betaproteobacteria</taxon>
        <taxon>Burkholderiales</taxon>
        <taxon>Sphaerotilaceae</taxon>
        <taxon>Azohydromonas</taxon>
    </lineage>
</organism>
<evidence type="ECO:0000256" key="5">
    <source>
        <dbReference type="SAM" id="SignalP"/>
    </source>
</evidence>
<accession>A0ABU5IPU5</accession>
<comment type="caution">
    <text evidence="7">The sequence shown here is derived from an EMBL/GenBank/DDBJ whole genome shotgun (WGS) entry which is preliminary data.</text>
</comment>
<comment type="similarity">
    <text evidence="2 4">Belongs to the bacterial solute-binding protein 3 family.</text>
</comment>
<dbReference type="InterPro" id="IPR001638">
    <property type="entry name" value="Solute-binding_3/MltF_N"/>
</dbReference>
<feature type="chain" id="PRO_5045214402" evidence="5">
    <location>
        <begin position="23"/>
        <end position="255"/>
    </location>
</feature>
<dbReference type="PROSITE" id="PS01039">
    <property type="entry name" value="SBP_BACTERIAL_3"/>
    <property type="match status" value="1"/>
</dbReference>
<gene>
    <name evidence="7" type="ORF">SM757_30440</name>
</gene>
<dbReference type="PANTHER" id="PTHR35936:SF17">
    <property type="entry name" value="ARGININE-BINDING EXTRACELLULAR PROTEIN ARTP"/>
    <property type="match status" value="1"/>
</dbReference>
<evidence type="ECO:0000256" key="1">
    <source>
        <dbReference type="ARBA" id="ARBA00004196"/>
    </source>
</evidence>
<dbReference type="Proteomes" id="UP001293718">
    <property type="component" value="Unassembled WGS sequence"/>
</dbReference>
<evidence type="ECO:0000256" key="3">
    <source>
        <dbReference type="ARBA" id="ARBA00022729"/>
    </source>
</evidence>
<dbReference type="Pfam" id="PF00497">
    <property type="entry name" value="SBP_bac_3"/>
    <property type="match status" value="1"/>
</dbReference>
<dbReference type="InterPro" id="IPR018313">
    <property type="entry name" value="SBP_3_CS"/>
</dbReference>
<dbReference type="SMART" id="SM00062">
    <property type="entry name" value="PBPb"/>
    <property type="match status" value="1"/>
</dbReference>
<proteinExistence type="inferred from homology"/>
<evidence type="ECO:0000256" key="2">
    <source>
        <dbReference type="ARBA" id="ARBA00010333"/>
    </source>
</evidence>
<evidence type="ECO:0000313" key="7">
    <source>
        <dbReference type="EMBL" id="MDZ5460905.1"/>
    </source>
</evidence>